<keyword evidence="2" id="KW-1185">Reference proteome</keyword>
<dbReference type="EMBL" id="CM056812">
    <property type="protein sequence ID" value="KAJ8617329.1"/>
    <property type="molecule type" value="Genomic_DNA"/>
</dbReference>
<proteinExistence type="predicted"/>
<evidence type="ECO:0000313" key="2">
    <source>
        <dbReference type="Proteomes" id="UP001234297"/>
    </source>
</evidence>
<name>A0ACC2K884_PERAE</name>
<evidence type="ECO:0000313" key="1">
    <source>
        <dbReference type="EMBL" id="KAJ8617329.1"/>
    </source>
</evidence>
<gene>
    <name evidence="1" type="ORF">MRB53_013515</name>
</gene>
<comment type="caution">
    <text evidence="1">The sequence shown here is derived from an EMBL/GenBank/DDBJ whole genome shotgun (WGS) entry which is preliminary data.</text>
</comment>
<accession>A0ACC2K884</accession>
<dbReference type="Proteomes" id="UP001234297">
    <property type="component" value="Chromosome 4"/>
</dbReference>
<organism evidence="1 2">
    <name type="scientific">Persea americana</name>
    <name type="common">Avocado</name>
    <dbReference type="NCBI Taxonomy" id="3435"/>
    <lineage>
        <taxon>Eukaryota</taxon>
        <taxon>Viridiplantae</taxon>
        <taxon>Streptophyta</taxon>
        <taxon>Embryophyta</taxon>
        <taxon>Tracheophyta</taxon>
        <taxon>Spermatophyta</taxon>
        <taxon>Magnoliopsida</taxon>
        <taxon>Magnoliidae</taxon>
        <taxon>Laurales</taxon>
        <taxon>Lauraceae</taxon>
        <taxon>Persea</taxon>
    </lineage>
</organism>
<reference evidence="1 2" key="1">
    <citation type="journal article" date="2022" name="Hortic Res">
        <title>A haplotype resolved chromosomal level avocado genome allows analysis of novel avocado genes.</title>
        <authorList>
            <person name="Nath O."/>
            <person name="Fletcher S.J."/>
            <person name="Hayward A."/>
            <person name="Shaw L.M."/>
            <person name="Masouleh A.K."/>
            <person name="Furtado A."/>
            <person name="Henry R.J."/>
            <person name="Mitter N."/>
        </authorList>
    </citation>
    <scope>NUCLEOTIDE SEQUENCE [LARGE SCALE GENOMIC DNA]</scope>
    <source>
        <strain evidence="2">cv. Hass</strain>
    </source>
</reference>
<protein>
    <submittedName>
        <fullName evidence="1">Uncharacterized protein</fullName>
    </submittedName>
</protein>
<sequence>MEGTSSQNIPYKFYLNEDVVGENCDEIEGTTKEVILGSPKSSEEKPYAGMLFESTNEALELYNAFAMVRGFSVRKGQVRKSKRDGIVQRVTYVCWKEGFRHKEYTEIENRKTKEWALTRTGCKALIELKRQDDEKWVVANLRIIITMN</sequence>